<dbReference type="GO" id="GO:0046872">
    <property type="term" value="F:metal ion binding"/>
    <property type="evidence" value="ECO:0007669"/>
    <property type="project" value="UniProtKB-KW"/>
</dbReference>
<dbReference type="GO" id="GO:0030272">
    <property type="term" value="F:5-formyltetrahydrofolate cyclo-ligase activity"/>
    <property type="evidence" value="ECO:0007669"/>
    <property type="project" value="UniProtKB-EC"/>
</dbReference>
<name>A0A6M4M9X9_9ALTE</name>
<feature type="binding site" evidence="4">
    <location>
        <position position="58"/>
    </location>
    <ligand>
        <name>substrate</name>
    </ligand>
</feature>
<comment type="similarity">
    <text evidence="1 5">Belongs to the 5-formyltetrahydrofolate cyclo-ligase family.</text>
</comment>
<accession>A0A6M4M9X9</accession>
<dbReference type="SUPFAM" id="SSF100950">
    <property type="entry name" value="NagB/RpiA/CoA transferase-like"/>
    <property type="match status" value="1"/>
</dbReference>
<dbReference type="Proteomes" id="UP000219285">
    <property type="component" value="Chromosome"/>
</dbReference>
<protein>
    <recommendedName>
        <fullName evidence="5">5-formyltetrahydrofolate cyclo-ligase</fullName>
        <ecNumber evidence="5">6.3.3.2</ecNumber>
    </recommendedName>
</protein>
<dbReference type="AlphaFoldDB" id="A0A6M4M9X9"/>
<dbReference type="PANTHER" id="PTHR23407">
    <property type="entry name" value="ATPASE INHIBITOR/5-FORMYLTETRAHYDROFOLATE CYCLO-LIGASE"/>
    <property type="match status" value="1"/>
</dbReference>
<dbReference type="PIRSF" id="PIRSF006806">
    <property type="entry name" value="FTHF_cligase"/>
    <property type="match status" value="1"/>
</dbReference>
<keyword evidence="3 4" id="KW-0067">ATP-binding</keyword>
<proteinExistence type="inferred from homology"/>
<evidence type="ECO:0000256" key="4">
    <source>
        <dbReference type="PIRSR" id="PIRSR006806-1"/>
    </source>
</evidence>
<dbReference type="Pfam" id="PF01812">
    <property type="entry name" value="5-FTHF_cyc-lig"/>
    <property type="match status" value="1"/>
</dbReference>
<sequence length="200" mass="22550">MSLINDRMALRRQFRQARRALSQNQQAQAAQQICQQVQSMPELAQAKRIAAYLANDGEVSLAPTLAACWQRDIATSLPVLHPVTKTHLLMLDYHLHTSMTRNRFNIAEPQLACQAIRLLSEHTLIFMPLVGFDEQGNRLGMGGGFYDRTLANLKNYAQQPLLFGVAHDCQQAESLPIQPWDVPLDGVITPTQIIRTKRNH</sequence>
<dbReference type="InterPro" id="IPR024185">
    <property type="entry name" value="FTHF_cligase-like_sf"/>
</dbReference>
<keyword evidence="2 4" id="KW-0547">Nucleotide-binding</keyword>
<evidence type="ECO:0000313" key="6">
    <source>
        <dbReference type="EMBL" id="QJR79991.1"/>
    </source>
</evidence>
<dbReference type="EMBL" id="CP052766">
    <property type="protein sequence ID" value="QJR79991.1"/>
    <property type="molecule type" value="Genomic_DNA"/>
</dbReference>
<dbReference type="NCBIfam" id="TIGR02727">
    <property type="entry name" value="MTHFS_bact"/>
    <property type="match status" value="1"/>
</dbReference>
<keyword evidence="5" id="KW-0460">Magnesium</keyword>
<keyword evidence="6" id="KW-0436">Ligase</keyword>
<dbReference type="RefSeq" id="WP_075608697.1">
    <property type="nucleotide sequence ID" value="NZ_CP052766.1"/>
</dbReference>
<comment type="catalytic activity">
    <reaction evidence="5">
        <text>(6S)-5-formyl-5,6,7,8-tetrahydrofolate + ATP = (6R)-5,10-methenyltetrahydrofolate + ADP + phosphate</text>
        <dbReference type="Rhea" id="RHEA:10488"/>
        <dbReference type="ChEBI" id="CHEBI:30616"/>
        <dbReference type="ChEBI" id="CHEBI:43474"/>
        <dbReference type="ChEBI" id="CHEBI:57455"/>
        <dbReference type="ChEBI" id="CHEBI:57457"/>
        <dbReference type="ChEBI" id="CHEBI:456216"/>
        <dbReference type="EC" id="6.3.3.2"/>
    </reaction>
</comment>
<dbReference type="InterPro" id="IPR037171">
    <property type="entry name" value="NagB/RpiA_transferase-like"/>
</dbReference>
<dbReference type="KEGG" id="apel:CA267_003945"/>
<dbReference type="InterPro" id="IPR002698">
    <property type="entry name" value="FTHF_cligase"/>
</dbReference>
<dbReference type="GO" id="GO:0009396">
    <property type="term" value="P:folic acid-containing compound biosynthetic process"/>
    <property type="evidence" value="ECO:0007669"/>
    <property type="project" value="TreeGrafter"/>
</dbReference>
<dbReference type="GO" id="GO:0035999">
    <property type="term" value="P:tetrahydrofolate interconversion"/>
    <property type="evidence" value="ECO:0007669"/>
    <property type="project" value="TreeGrafter"/>
</dbReference>
<evidence type="ECO:0000256" key="3">
    <source>
        <dbReference type="ARBA" id="ARBA00022840"/>
    </source>
</evidence>
<feature type="binding site" evidence="4">
    <location>
        <begin position="138"/>
        <end position="146"/>
    </location>
    <ligand>
        <name>ATP</name>
        <dbReference type="ChEBI" id="CHEBI:30616"/>
    </ligand>
</feature>
<organism evidence="6 7">
    <name type="scientific">Alteromonas pelagimontana</name>
    <dbReference type="NCBI Taxonomy" id="1858656"/>
    <lineage>
        <taxon>Bacteria</taxon>
        <taxon>Pseudomonadati</taxon>
        <taxon>Pseudomonadota</taxon>
        <taxon>Gammaproteobacteria</taxon>
        <taxon>Alteromonadales</taxon>
        <taxon>Alteromonadaceae</taxon>
        <taxon>Alteromonas/Salinimonas group</taxon>
        <taxon>Alteromonas</taxon>
    </lineage>
</organism>
<reference evidence="6 7" key="2">
    <citation type="submission" date="2020-04" db="EMBL/GenBank/DDBJ databases">
        <title>Complete genome sequence of Alteromonas pelagimontana 5.12T.</title>
        <authorList>
            <person name="Sinha R.K."/>
            <person name="Krishnan K.P."/>
            <person name="Kurian J.P."/>
        </authorList>
    </citation>
    <scope>NUCLEOTIDE SEQUENCE [LARGE SCALE GENOMIC DNA]</scope>
    <source>
        <strain evidence="6 7">5.12</strain>
    </source>
</reference>
<dbReference type="EC" id="6.3.3.2" evidence="5"/>
<comment type="cofactor">
    <cofactor evidence="5">
        <name>Mg(2+)</name>
        <dbReference type="ChEBI" id="CHEBI:18420"/>
    </cofactor>
</comment>
<feature type="binding site" evidence="4">
    <location>
        <begin position="7"/>
        <end position="11"/>
    </location>
    <ligand>
        <name>ATP</name>
        <dbReference type="ChEBI" id="CHEBI:30616"/>
    </ligand>
</feature>
<gene>
    <name evidence="6" type="ORF">CA267_003945</name>
</gene>
<dbReference type="OrthoDB" id="9801938at2"/>
<evidence type="ECO:0000313" key="7">
    <source>
        <dbReference type="Proteomes" id="UP000219285"/>
    </source>
</evidence>
<dbReference type="PANTHER" id="PTHR23407:SF1">
    <property type="entry name" value="5-FORMYLTETRAHYDROFOLATE CYCLO-LIGASE"/>
    <property type="match status" value="1"/>
</dbReference>
<dbReference type="Gene3D" id="3.40.50.10420">
    <property type="entry name" value="NagB/RpiA/CoA transferase-like"/>
    <property type="match status" value="1"/>
</dbReference>
<keyword evidence="7" id="KW-1185">Reference proteome</keyword>
<evidence type="ECO:0000256" key="5">
    <source>
        <dbReference type="RuleBase" id="RU361279"/>
    </source>
</evidence>
<keyword evidence="5" id="KW-0479">Metal-binding</keyword>
<evidence type="ECO:0000256" key="2">
    <source>
        <dbReference type="ARBA" id="ARBA00022741"/>
    </source>
</evidence>
<evidence type="ECO:0000256" key="1">
    <source>
        <dbReference type="ARBA" id="ARBA00010638"/>
    </source>
</evidence>
<feature type="binding site" evidence="4">
    <location>
        <position position="53"/>
    </location>
    <ligand>
        <name>substrate</name>
    </ligand>
</feature>
<reference evidence="7" key="1">
    <citation type="submission" date="2014-12" db="EMBL/GenBank/DDBJ databases">
        <title>Complete genome sequence of a multi-drug resistant Klebsiella pneumoniae.</title>
        <authorList>
            <person name="Hua X."/>
            <person name="Chen Q."/>
            <person name="Li X."/>
            <person name="Feng Y."/>
            <person name="Ruan Z."/>
            <person name="Yu Y."/>
        </authorList>
    </citation>
    <scope>NUCLEOTIDE SEQUENCE [LARGE SCALE GENOMIC DNA]</scope>
    <source>
        <strain evidence="7">5.12</strain>
    </source>
</reference>
<dbReference type="GO" id="GO:0005524">
    <property type="term" value="F:ATP binding"/>
    <property type="evidence" value="ECO:0007669"/>
    <property type="project" value="UniProtKB-KW"/>
</dbReference>